<dbReference type="RefSeq" id="WP_146929274.1">
    <property type="nucleotide sequence ID" value="NZ_BJUB01000011.1"/>
</dbReference>
<dbReference type="InterPro" id="IPR038071">
    <property type="entry name" value="UROD/MetE-like_sf"/>
</dbReference>
<evidence type="ECO:0000313" key="2">
    <source>
        <dbReference type="Proteomes" id="UP000321118"/>
    </source>
</evidence>
<reference evidence="1 2" key="1">
    <citation type="submission" date="2019-07" db="EMBL/GenBank/DDBJ databases">
        <title>Whole genome shotgun sequence of Cellulomonas xylanilytica NBRC 101102.</title>
        <authorList>
            <person name="Hosoyama A."/>
            <person name="Uohara A."/>
            <person name="Ohji S."/>
            <person name="Ichikawa N."/>
        </authorList>
    </citation>
    <scope>NUCLEOTIDE SEQUENCE [LARGE SCALE GENOMIC DNA]</scope>
    <source>
        <strain evidence="1 2">NBRC 101102</strain>
    </source>
</reference>
<name>A0A510V796_9CELL</name>
<protein>
    <submittedName>
        <fullName evidence="1">Methionine synthase</fullName>
    </submittedName>
</protein>
<sequence>MSGARPGVTGTGPWPGLDVLEAQTVVVGDLVDTPSEVAGLPFTVTLAERGPWGDRVGRAAALLAELPTELGPHGWKLADRPSRDLARAQAYVREDVDALAVAGHGWTGPLVVPVLGPMTLAASLYLSRGDRVVSDTGAVRELAASLAAGLAEHLAAIRRSVPGAEPTVLLHEPLLAQVMAGVLPSFSGYSALRSVPGPVAAERIGDVARALDGARVVVHGGTAWTSLGAIRAAAVDGFALAVPSLDERSWEKVAELIEGGLAFWPELAPQASSQCAGPDVTGQADTLTRPWRSVGLPMAGLRDVVLLAGDITGKGTPDDARGVLAGLVRAARIVAERAEA</sequence>
<dbReference type="EMBL" id="BJUB01000011">
    <property type="protein sequence ID" value="GEK22742.1"/>
    <property type="molecule type" value="Genomic_DNA"/>
</dbReference>
<organism evidence="1 2">
    <name type="scientific">Cellulomonas xylanilytica</name>
    <dbReference type="NCBI Taxonomy" id="233583"/>
    <lineage>
        <taxon>Bacteria</taxon>
        <taxon>Bacillati</taxon>
        <taxon>Actinomycetota</taxon>
        <taxon>Actinomycetes</taxon>
        <taxon>Micrococcales</taxon>
        <taxon>Cellulomonadaceae</taxon>
        <taxon>Cellulomonas</taxon>
    </lineage>
</organism>
<comment type="caution">
    <text evidence="1">The sequence shown here is derived from an EMBL/GenBank/DDBJ whole genome shotgun (WGS) entry which is preliminary data.</text>
</comment>
<dbReference type="OrthoDB" id="5242426at2"/>
<gene>
    <name evidence="1" type="ORF">CXY01_32620</name>
</gene>
<dbReference type="SUPFAM" id="SSF51726">
    <property type="entry name" value="UROD/MetE-like"/>
    <property type="match status" value="1"/>
</dbReference>
<dbReference type="AlphaFoldDB" id="A0A510V796"/>
<evidence type="ECO:0000313" key="1">
    <source>
        <dbReference type="EMBL" id="GEK22742.1"/>
    </source>
</evidence>
<dbReference type="Proteomes" id="UP000321118">
    <property type="component" value="Unassembled WGS sequence"/>
</dbReference>
<proteinExistence type="predicted"/>
<keyword evidence="2" id="KW-1185">Reference proteome</keyword>
<accession>A0A510V796</accession>